<dbReference type="Proteomes" id="UP000284842">
    <property type="component" value="Unassembled WGS sequence"/>
</dbReference>
<dbReference type="InParanoid" id="A0A409W3I3"/>
<accession>A0A409W3I3</accession>
<proteinExistence type="predicted"/>
<dbReference type="EMBL" id="NHTK01005839">
    <property type="protein sequence ID" value="PPQ73036.1"/>
    <property type="molecule type" value="Genomic_DNA"/>
</dbReference>
<name>A0A409W3I3_9AGAR</name>
<evidence type="ECO:0000313" key="2">
    <source>
        <dbReference type="Proteomes" id="UP000284842"/>
    </source>
</evidence>
<dbReference type="OrthoDB" id="3055280at2759"/>
<sequence>MGLDTFCLITGMHHFESRQTILEHLWPSKSRIVRAIAGGSKSQPTSEEDLAKIQHGLFLSRRDVKSSSLMVMIAPEGDPTDLQNAKPNPICAPYLRWMFPEAPKQINETNTKVIPNVRVWNDLSYDQYHDADHRRDEYASEYPYKPQSGSGAAVNYAAYVILRHACPRLLPHVLFIIYHQCKEPDGCWYYLPPEIDYGPVQKVIAQWPEYNNLGWGGADDPNGKPWDQILFQKKSADEILADAWGGRGALWVTVRPNKFPIQETMDAVSQIFFTPDASQDKKPNFLERLPLELVGEICSHLTPDEISPLLGLSKPLRKRLEPYIHTCIYRYIKDEAPWYLPAGPIVFEDPRFGGEEIDAWTTGWSNVGIKEEDIEALVPWMTYLRECGFSLSMRNRKRIWGISKQLEALAIERGLI</sequence>
<organism evidence="1 2">
    <name type="scientific">Panaeolus cyanescens</name>
    <dbReference type="NCBI Taxonomy" id="181874"/>
    <lineage>
        <taxon>Eukaryota</taxon>
        <taxon>Fungi</taxon>
        <taxon>Dikarya</taxon>
        <taxon>Basidiomycota</taxon>
        <taxon>Agaricomycotina</taxon>
        <taxon>Agaricomycetes</taxon>
        <taxon>Agaricomycetidae</taxon>
        <taxon>Agaricales</taxon>
        <taxon>Agaricineae</taxon>
        <taxon>Galeropsidaceae</taxon>
        <taxon>Panaeolus</taxon>
    </lineage>
</organism>
<evidence type="ECO:0008006" key="3">
    <source>
        <dbReference type="Google" id="ProtNLM"/>
    </source>
</evidence>
<dbReference type="AlphaFoldDB" id="A0A409W3I3"/>
<gene>
    <name evidence="1" type="ORF">CVT24_001416</name>
</gene>
<protein>
    <recommendedName>
        <fullName evidence="3">F-box domain-containing protein</fullName>
    </recommendedName>
</protein>
<evidence type="ECO:0000313" key="1">
    <source>
        <dbReference type="EMBL" id="PPQ73036.1"/>
    </source>
</evidence>
<keyword evidence="2" id="KW-1185">Reference proteome</keyword>
<reference evidence="1 2" key="1">
    <citation type="journal article" date="2018" name="Evol. Lett.">
        <title>Horizontal gene cluster transfer increased hallucinogenic mushroom diversity.</title>
        <authorList>
            <person name="Reynolds H.T."/>
            <person name="Vijayakumar V."/>
            <person name="Gluck-Thaler E."/>
            <person name="Korotkin H.B."/>
            <person name="Matheny P.B."/>
            <person name="Slot J.C."/>
        </authorList>
    </citation>
    <scope>NUCLEOTIDE SEQUENCE [LARGE SCALE GENOMIC DNA]</scope>
    <source>
        <strain evidence="1 2">2629</strain>
    </source>
</reference>
<comment type="caution">
    <text evidence="1">The sequence shown here is derived from an EMBL/GenBank/DDBJ whole genome shotgun (WGS) entry which is preliminary data.</text>
</comment>